<dbReference type="GO" id="GO:0005737">
    <property type="term" value="C:cytoplasm"/>
    <property type="evidence" value="ECO:0007669"/>
    <property type="project" value="TreeGrafter"/>
</dbReference>
<feature type="region of interest" description="Disordered" evidence="1">
    <location>
        <begin position="48"/>
        <end position="69"/>
    </location>
</feature>
<feature type="region of interest" description="Disordered" evidence="1">
    <location>
        <begin position="935"/>
        <end position="958"/>
    </location>
</feature>
<gene>
    <name evidence="3" type="ORF">CXG81DRAFT_18051</name>
</gene>
<dbReference type="SMART" id="SM00325">
    <property type="entry name" value="RhoGEF"/>
    <property type="match status" value="1"/>
</dbReference>
<feature type="region of interest" description="Disordered" evidence="1">
    <location>
        <begin position="1244"/>
        <end position="1311"/>
    </location>
</feature>
<protein>
    <recommendedName>
        <fullName evidence="2">DH domain-containing protein</fullName>
    </recommendedName>
</protein>
<feature type="region of interest" description="Disordered" evidence="1">
    <location>
        <begin position="402"/>
        <end position="431"/>
    </location>
</feature>
<dbReference type="InterPro" id="IPR035899">
    <property type="entry name" value="DBL_dom_sf"/>
</dbReference>
<proteinExistence type="predicted"/>
<accession>A0A4P9XAA6</accession>
<dbReference type="Pfam" id="PF00621">
    <property type="entry name" value="RhoGEF"/>
    <property type="match status" value="1"/>
</dbReference>
<feature type="compositionally biased region" description="Low complexity" evidence="1">
    <location>
        <begin position="161"/>
        <end position="186"/>
    </location>
</feature>
<feature type="compositionally biased region" description="Low complexity" evidence="1">
    <location>
        <begin position="509"/>
        <end position="523"/>
    </location>
</feature>
<feature type="compositionally biased region" description="Polar residues" evidence="1">
    <location>
        <begin position="1297"/>
        <end position="1306"/>
    </location>
</feature>
<keyword evidence="4" id="KW-1185">Reference proteome</keyword>
<dbReference type="PANTHER" id="PTHR12673">
    <property type="entry name" value="FACIOGENITAL DYSPLASIA PROTEIN"/>
    <property type="match status" value="1"/>
</dbReference>
<feature type="domain" description="DH" evidence="2">
    <location>
        <begin position="680"/>
        <end position="901"/>
    </location>
</feature>
<feature type="compositionally biased region" description="Pro residues" evidence="1">
    <location>
        <begin position="413"/>
        <end position="422"/>
    </location>
</feature>
<dbReference type="STRING" id="1555241.A0A4P9XAA6"/>
<organism evidence="3 4">
    <name type="scientific">Caulochytrium protostelioides</name>
    <dbReference type="NCBI Taxonomy" id="1555241"/>
    <lineage>
        <taxon>Eukaryota</taxon>
        <taxon>Fungi</taxon>
        <taxon>Fungi incertae sedis</taxon>
        <taxon>Chytridiomycota</taxon>
        <taxon>Chytridiomycota incertae sedis</taxon>
        <taxon>Chytridiomycetes</taxon>
        <taxon>Caulochytriales</taxon>
        <taxon>Caulochytriaceae</taxon>
        <taxon>Caulochytrium</taxon>
    </lineage>
</organism>
<feature type="compositionally biased region" description="Basic and acidic residues" evidence="1">
    <location>
        <begin position="1096"/>
        <end position="1118"/>
    </location>
</feature>
<dbReference type="Gene3D" id="1.20.900.10">
    <property type="entry name" value="Dbl homology (DH) domain"/>
    <property type="match status" value="1"/>
</dbReference>
<dbReference type="SUPFAM" id="SSF48065">
    <property type="entry name" value="DBL homology domain (DH-domain)"/>
    <property type="match status" value="1"/>
</dbReference>
<reference evidence="4" key="1">
    <citation type="journal article" date="2018" name="Nat. Microbiol.">
        <title>Leveraging single-cell genomics to expand the fungal tree of life.</title>
        <authorList>
            <person name="Ahrendt S.R."/>
            <person name="Quandt C.A."/>
            <person name="Ciobanu D."/>
            <person name="Clum A."/>
            <person name="Salamov A."/>
            <person name="Andreopoulos B."/>
            <person name="Cheng J.F."/>
            <person name="Woyke T."/>
            <person name="Pelin A."/>
            <person name="Henrissat B."/>
            <person name="Reynolds N.K."/>
            <person name="Benny G.L."/>
            <person name="Smith M.E."/>
            <person name="James T.Y."/>
            <person name="Grigoriev I.V."/>
        </authorList>
    </citation>
    <scope>NUCLEOTIDE SEQUENCE [LARGE SCALE GENOMIC DNA]</scope>
    <source>
        <strain evidence="4">ATCC 52028</strain>
    </source>
</reference>
<evidence type="ECO:0000256" key="1">
    <source>
        <dbReference type="SAM" id="MobiDB-lite"/>
    </source>
</evidence>
<dbReference type="EMBL" id="ML014147">
    <property type="protein sequence ID" value="RKP02303.1"/>
    <property type="molecule type" value="Genomic_DNA"/>
</dbReference>
<feature type="compositionally biased region" description="Pro residues" evidence="1">
    <location>
        <begin position="936"/>
        <end position="945"/>
    </location>
</feature>
<dbReference type="PROSITE" id="PS50096">
    <property type="entry name" value="IQ"/>
    <property type="match status" value="1"/>
</dbReference>
<dbReference type="InterPro" id="IPR000219">
    <property type="entry name" value="DH_dom"/>
</dbReference>
<feature type="region of interest" description="Disordered" evidence="1">
    <location>
        <begin position="509"/>
        <end position="540"/>
    </location>
</feature>
<evidence type="ECO:0000313" key="3">
    <source>
        <dbReference type="EMBL" id="RKP02303.1"/>
    </source>
</evidence>
<feature type="compositionally biased region" description="Low complexity" evidence="1">
    <location>
        <begin position="200"/>
        <end position="211"/>
    </location>
</feature>
<feature type="compositionally biased region" description="Low complexity" evidence="1">
    <location>
        <begin position="1264"/>
        <end position="1282"/>
    </location>
</feature>
<evidence type="ECO:0000259" key="2">
    <source>
        <dbReference type="PROSITE" id="PS50010"/>
    </source>
</evidence>
<name>A0A4P9XAA6_9FUNG</name>
<dbReference type="InterPro" id="IPR051092">
    <property type="entry name" value="FYVE_RhoGEF_PH"/>
</dbReference>
<dbReference type="PROSITE" id="PS50010">
    <property type="entry name" value="DH_2"/>
    <property type="match status" value="1"/>
</dbReference>
<dbReference type="PANTHER" id="PTHR12673:SF159">
    <property type="entry name" value="LD03170P"/>
    <property type="match status" value="1"/>
</dbReference>
<dbReference type="OrthoDB" id="2109879at2759"/>
<sequence length="1374" mass="139465">MKHAASESDVPECKSGFDSGRARLRRDSSLCLVEPIRVDAAASVAALPRGNQPNAPRRHSCPPRMLASPASPLALTRDAGSPVHLTDLLARISALLDRAGHALTRSDGAVYQSLIMDTLRYLAARDPADPEGAESARRGTGSGGGSGRRRHPMSQPPPAPAHARASMAASALPSAGAGALLGSAPPDNGRGAMAVETRRSAAPSGPPSARAFARSPVASPIASPAVSPSAPVAAAAAAEAAAAAMVPGPRSAAPLTRHASTSSAASHVSHLQSIMTILSNVLGPAVARPPAAHVGRGTGEVDHAAMARALSRLSFHLCRMASVPPAYLADASGAAAAAAPPPPPPWSEPPAAAALAAAAAAPGAMAGPRLLVARPRRSSLAAAAAGVHPIVVAPAPPAIDAMGALTTPHAPAQTPPPPPPAASPTDRPPLRHTQAARDLTRLTPSARAPPAIGADGAAPIEKLLRVLHEAIALLRASAAPPDAVDRVERRLWRSLKPLAALVAEAGVAAASAAATDPTAGASAKPRRRRESMPAPGTLAPGRLALALTPTPAPRVPAVERTTKTTQLVAMATSREGATTTTTAATAAVSPLTSLGAAAVASAPSSAGRDPVPPPLPAEARVVSCLGPSPAPSPSLAAAAAAATAASASPAPPRLETLAAIRIQAFERGRAARRRYRTLVEVQHIVGELVSTERRYVQHLDIFLYTYGQAVWHAVVEPATHGLVAAEAAGATAAAATSSGPGGRGTPRSRRDQGLADDYQAVFRHVATLLKLNRQLLEQLEARFARWHAGAGVADVVAAFAKSIRVYYHYVNDYEDTTAAWRRLAADARVQRVVRQLKADAAARGARLPDLADLLIEPVQRPPRYVLLLRELARRDARPAQQREIERAVVAMRKTVEFINERKRRYDQIKWVAARTRGSPVALADNARYLIFEGPMVEPPPPPPGGPRHAAGGGGARRAQRRSVFLTNDLLIVCADVVPQRQATYAHPPSAPSLYDPFGPASAASAAAAAPRGSLAPAPRPAPAAASPGGFGSALTATFSPGARRARAFSAAAATRDAAAAATARLAARLLTPSPSPPAATVLRGDGDGPAALGGPEGREAARRQTGREGREGRDGRRAAAEATLVAVPAASSPAASSFAPASASLAASIDTTPLVFCWALHLGNVTSFEVVTASSAAGGGAAASGRKGFTMRLGWRGVAPASGSGPPVAVEGVQILTGRGHGAYWRKCLGVLCKQAVLTHPPPPLLPPPPLGTHGGPEGSAPNTAAAAAAATAAAAAGTETAPMGDARSTGRPSLAPSGSGSTRLDSGSAPTATVLATPATAAAVAMTLSPGAESMASPPPRPTVWSVCGLIPNVEHGGGERVAWSVRQLAAWL</sequence>
<evidence type="ECO:0000313" key="4">
    <source>
        <dbReference type="Proteomes" id="UP000274922"/>
    </source>
</evidence>
<feature type="region of interest" description="Disordered" evidence="1">
    <location>
        <begin position="1069"/>
        <end position="1118"/>
    </location>
</feature>
<dbReference type="GO" id="GO:0005085">
    <property type="term" value="F:guanyl-nucleotide exchange factor activity"/>
    <property type="evidence" value="ECO:0007669"/>
    <property type="project" value="InterPro"/>
</dbReference>
<feature type="region of interest" description="Disordered" evidence="1">
    <location>
        <begin position="733"/>
        <end position="752"/>
    </location>
</feature>
<dbReference type="Proteomes" id="UP000274922">
    <property type="component" value="Unassembled WGS sequence"/>
</dbReference>
<feature type="region of interest" description="Disordered" evidence="1">
    <location>
        <begin position="127"/>
        <end position="211"/>
    </location>
</feature>
<feature type="compositionally biased region" description="Low complexity" evidence="1">
    <location>
        <begin position="402"/>
        <end position="412"/>
    </location>
</feature>